<organism evidence="2 3">
    <name type="scientific">Actinoallomurus oryzae</name>
    <dbReference type="NCBI Taxonomy" id="502180"/>
    <lineage>
        <taxon>Bacteria</taxon>
        <taxon>Bacillati</taxon>
        <taxon>Actinomycetota</taxon>
        <taxon>Actinomycetes</taxon>
        <taxon>Streptosporangiales</taxon>
        <taxon>Thermomonosporaceae</taxon>
        <taxon>Actinoallomurus</taxon>
    </lineage>
</organism>
<gene>
    <name evidence="2" type="ORF">GCM10023191_005380</name>
</gene>
<dbReference type="RefSeq" id="WP_345456862.1">
    <property type="nucleotide sequence ID" value="NZ_BAABHF010000009.1"/>
</dbReference>
<evidence type="ECO:0000313" key="2">
    <source>
        <dbReference type="EMBL" id="GAA4483595.1"/>
    </source>
</evidence>
<dbReference type="Proteomes" id="UP001500503">
    <property type="component" value="Unassembled WGS sequence"/>
</dbReference>
<evidence type="ECO:0000313" key="3">
    <source>
        <dbReference type="Proteomes" id="UP001500503"/>
    </source>
</evidence>
<dbReference type="EMBL" id="BAABHF010000009">
    <property type="protein sequence ID" value="GAA4483595.1"/>
    <property type="molecule type" value="Genomic_DNA"/>
</dbReference>
<dbReference type="Pfam" id="PF14062">
    <property type="entry name" value="DUF4253"/>
    <property type="match status" value="1"/>
</dbReference>
<keyword evidence="3" id="KW-1185">Reference proteome</keyword>
<evidence type="ECO:0000259" key="1">
    <source>
        <dbReference type="Pfam" id="PF14062"/>
    </source>
</evidence>
<dbReference type="InterPro" id="IPR025349">
    <property type="entry name" value="DUF4253"/>
</dbReference>
<proteinExistence type="predicted"/>
<feature type="domain" description="DUF4253" evidence="1">
    <location>
        <begin position="144"/>
        <end position="245"/>
    </location>
</feature>
<sequence>MNEWELPEGLPPGRLAGSLWVSRECLPDVYTRWRSFLGDPALEPLLLRGFQPPATVRQNINVPPEWLKRNLGRPWHSGELEEPTDPSLIDQVDPATLLKRWWRQKFGRQGWRGLAPAEPAGPDPAQFAAQIESTSLLKGDDAFLGLVPAPNSAAALALSGWISRRGQIHEDAALLRSWQQRFGVRLCALRIDTLTLSVAWPPRSLETARLLAAEHLAYNDNVARDHLDDYAAELIDAPTWDFWWD</sequence>
<comment type="caution">
    <text evidence="2">The sequence shown here is derived from an EMBL/GenBank/DDBJ whole genome shotgun (WGS) entry which is preliminary data.</text>
</comment>
<protein>
    <recommendedName>
        <fullName evidence="1">DUF4253 domain-containing protein</fullName>
    </recommendedName>
</protein>
<accession>A0ABP8PBM4</accession>
<name>A0ABP8PBM4_9ACTN</name>
<reference evidence="3" key="1">
    <citation type="journal article" date="2019" name="Int. J. Syst. Evol. Microbiol.">
        <title>The Global Catalogue of Microorganisms (GCM) 10K type strain sequencing project: providing services to taxonomists for standard genome sequencing and annotation.</title>
        <authorList>
            <consortium name="The Broad Institute Genomics Platform"/>
            <consortium name="The Broad Institute Genome Sequencing Center for Infectious Disease"/>
            <person name="Wu L."/>
            <person name="Ma J."/>
        </authorList>
    </citation>
    <scope>NUCLEOTIDE SEQUENCE [LARGE SCALE GENOMIC DNA]</scope>
    <source>
        <strain evidence="3">JCM 17933</strain>
    </source>
</reference>